<evidence type="ECO:0000259" key="5">
    <source>
        <dbReference type="PROSITE" id="PS50937"/>
    </source>
</evidence>
<evidence type="ECO:0000256" key="1">
    <source>
        <dbReference type="ARBA" id="ARBA00022491"/>
    </source>
</evidence>
<organism evidence="6 7">
    <name type="scientific">Flavobacterium collinsii</name>
    <dbReference type="NCBI Taxonomy" id="1114861"/>
    <lineage>
        <taxon>Bacteria</taxon>
        <taxon>Pseudomonadati</taxon>
        <taxon>Bacteroidota</taxon>
        <taxon>Flavobacteriia</taxon>
        <taxon>Flavobacteriales</taxon>
        <taxon>Flavobacteriaceae</taxon>
        <taxon>Flavobacterium</taxon>
    </lineage>
</organism>
<protein>
    <recommendedName>
        <fullName evidence="5">HTH merR-type domain-containing protein</fullName>
    </recommendedName>
</protein>
<dbReference type="Gene3D" id="3.40.50.280">
    <property type="entry name" value="Cobalamin-binding domain"/>
    <property type="match status" value="1"/>
</dbReference>
<keyword evidence="3" id="KW-0238">DNA-binding</keyword>
<dbReference type="InterPro" id="IPR047057">
    <property type="entry name" value="MerR_fam"/>
</dbReference>
<feature type="domain" description="HTH merR-type" evidence="5">
    <location>
        <begin position="7"/>
        <end position="76"/>
    </location>
</feature>
<sequence>MNNVKNMFRIKDLENISGIKAHTIRIWEKRYNVLQPIRTHTNIRLYSLSNLQKLLNITMLHDYGYKISKIATLPEDKILEMVLGIISNINVKNHAINAFKMATMNFDQELFSNTYNRLQEEKSFNEIFHHVFIPLMEEFGLLWHTDIISTTHKHFISCLIIKKILINIEKVENNKPIHTDRVFVLSLPIQEIHELGLLFLHYEIVSKGYKVIYLGQNLPIENLKDLKKYFNSIVFLSYFTIQPERNAVDEYIKEMSDQLLGEGSEVWLIDRMTEHIDLNEITTDIKVFNSISALIKNV</sequence>
<gene>
    <name evidence="6" type="ORF">FLACOL7796_04598</name>
</gene>
<dbReference type="Pfam" id="PF02607">
    <property type="entry name" value="B12-binding_2"/>
    <property type="match status" value="1"/>
</dbReference>
<dbReference type="InterPro" id="IPR003759">
    <property type="entry name" value="Cbl-bd_cap"/>
</dbReference>
<dbReference type="SUPFAM" id="SSF46955">
    <property type="entry name" value="Putative DNA-binding domain"/>
    <property type="match status" value="1"/>
</dbReference>
<keyword evidence="7" id="KW-1185">Reference proteome</keyword>
<dbReference type="SMART" id="SM00422">
    <property type="entry name" value="HTH_MERR"/>
    <property type="match status" value="1"/>
</dbReference>
<dbReference type="PANTHER" id="PTHR30204:SF69">
    <property type="entry name" value="MERR-FAMILY TRANSCRIPTIONAL REGULATOR"/>
    <property type="match status" value="1"/>
</dbReference>
<dbReference type="RefSeq" id="WP_173968387.1">
    <property type="nucleotide sequence ID" value="NZ_CADCST010000162.1"/>
</dbReference>
<keyword evidence="1" id="KW-0678">Repressor</keyword>
<accession>A0ABN7ERU0</accession>
<dbReference type="PANTHER" id="PTHR30204">
    <property type="entry name" value="REDOX-CYCLING DRUG-SENSING TRANSCRIPTIONAL ACTIVATOR SOXR"/>
    <property type="match status" value="1"/>
</dbReference>
<dbReference type="InterPro" id="IPR036594">
    <property type="entry name" value="Meth_synthase_dom"/>
</dbReference>
<evidence type="ECO:0000313" key="7">
    <source>
        <dbReference type="Proteomes" id="UP000474567"/>
    </source>
</evidence>
<evidence type="ECO:0000256" key="2">
    <source>
        <dbReference type="ARBA" id="ARBA00023015"/>
    </source>
</evidence>
<dbReference type="Gene3D" id="1.10.1660.10">
    <property type="match status" value="1"/>
</dbReference>
<evidence type="ECO:0000256" key="3">
    <source>
        <dbReference type="ARBA" id="ARBA00023125"/>
    </source>
</evidence>
<dbReference type="InterPro" id="IPR036724">
    <property type="entry name" value="Cobalamin-bd_sf"/>
</dbReference>
<dbReference type="InterPro" id="IPR000551">
    <property type="entry name" value="MerR-type_HTH_dom"/>
</dbReference>
<evidence type="ECO:0000313" key="6">
    <source>
        <dbReference type="EMBL" id="CAA9203084.1"/>
    </source>
</evidence>
<dbReference type="Gene3D" id="1.10.1240.10">
    <property type="entry name" value="Methionine synthase domain"/>
    <property type="match status" value="1"/>
</dbReference>
<dbReference type="SUPFAM" id="SSF52242">
    <property type="entry name" value="Cobalamin (vitamin B12)-binding domain"/>
    <property type="match status" value="1"/>
</dbReference>
<dbReference type="Pfam" id="PF13411">
    <property type="entry name" value="MerR_1"/>
    <property type="match status" value="1"/>
</dbReference>
<evidence type="ECO:0000256" key="4">
    <source>
        <dbReference type="ARBA" id="ARBA00023163"/>
    </source>
</evidence>
<keyword evidence="2" id="KW-0805">Transcription regulation</keyword>
<reference evidence="6 7" key="1">
    <citation type="submission" date="2020-02" db="EMBL/GenBank/DDBJ databases">
        <authorList>
            <person name="Criscuolo A."/>
        </authorList>
    </citation>
    <scope>NUCLEOTIDE SEQUENCE [LARGE SCALE GENOMIC DNA]</scope>
    <source>
        <strain evidence="6">CECT7796</strain>
    </source>
</reference>
<name>A0ABN7ERU0_9FLAO</name>
<keyword evidence="4" id="KW-0804">Transcription</keyword>
<dbReference type="PROSITE" id="PS50937">
    <property type="entry name" value="HTH_MERR_2"/>
    <property type="match status" value="1"/>
</dbReference>
<comment type="caution">
    <text evidence="6">The sequence shown here is derived from an EMBL/GenBank/DDBJ whole genome shotgun (WGS) entry which is preliminary data.</text>
</comment>
<dbReference type="EMBL" id="CADCST010000162">
    <property type="protein sequence ID" value="CAA9203084.1"/>
    <property type="molecule type" value="Genomic_DNA"/>
</dbReference>
<dbReference type="Proteomes" id="UP000474567">
    <property type="component" value="Unassembled WGS sequence"/>
</dbReference>
<dbReference type="InterPro" id="IPR009061">
    <property type="entry name" value="DNA-bd_dom_put_sf"/>
</dbReference>
<proteinExistence type="predicted"/>
<dbReference type="CDD" id="cd01104">
    <property type="entry name" value="HTH_MlrA-CarA"/>
    <property type="match status" value="1"/>
</dbReference>